<dbReference type="RefSeq" id="WP_218391751.1">
    <property type="nucleotide sequence ID" value="NZ_JAHUZE010000002.1"/>
</dbReference>
<dbReference type="EMBL" id="JAHUZE010000002">
    <property type="protein sequence ID" value="MBV7378554.1"/>
    <property type="molecule type" value="Genomic_DNA"/>
</dbReference>
<organism evidence="1 2">
    <name type="scientific">Maritimibacter dapengensis</name>
    <dbReference type="NCBI Taxonomy" id="2836868"/>
    <lineage>
        <taxon>Bacteria</taxon>
        <taxon>Pseudomonadati</taxon>
        <taxon>Pseudomonadota</taxon>
        <taxon>Alphaproteobacteria</taxon>
        <taxon>Rhodobacterales</taxon>
        <taxon>Roseobacteraceae</taxon>
        <taxon>Maritimibacter</taxon>
    </lineage>
</organism>
<evidence type="ECO:0000313" key="1">
    <source>
        <dbReference type="EMBL" id="MBV7378554.1"/>
    </source>
</evidence>
<evidence type="ECO:0008006" key="3">
    <source>
        <dbReference type="Google" id="ProtNLM"/>
    </source>
</evidence>
<evidence type="ECO:0000313" key="2">
    <source>
        <dbReference type="Proteomes" id="UP000756530"/>
    </source>
</evidence>
<keyword evidence="2" id="KW-1185">Reference proteome</keyword>
<accession>A0ABS6T0B9</accession>
<protein>
    <recommendedName>
        <fullName evidence="3">YdhG-like domain-containing protein</fullName>
    </recommendedName>
</protein>
<sequence length="125" mass="13435">MKPAGWTDIFGTAPETLGALADGADGLIRELHPNATATAYPAYRSMSYGIGPKKNTEGTVYIALQANWVNLGFYQGASLPDPKALLEGTGKALRHVKLTEWPKDPSDYAALIDAAFAERKEALQK</sequence>
<proteinExistence type="predicted"/>
<comment type="caution">
    <text evidence="1">The sequence shown here is derived from an EMBL/GenBank/DDBJ whole genome shotgun (WGS) entry which is preliminary data.</text>
</comment>
<dbReference type="Proteomes" id="UP000756530">
    <property type="component" value="Unassembled WGS sequence"/>
</dbReference>
<reference evidence="1 2" key="1">
    <citation type="submission" date="2021-05" db="EMBL/GenBank/DDBJ databases">
        <title>Culturable bacteria isolated from Daya Bay.</title>
        <authorList>
            <person name="Zheng W."/>
            <person name="Yu S."/>
            <person name="Huang Y."/>
        </authorList>
    </citation>
    <scope>NUCLEOTIDE SEQUENCE [LARGE SCALE GENOMIC DNA]</scope>
    <source>
        <strain evidence="1 2">DP4N28-5</strain>
    </source>
</reference>
<name>A0ABS6T0B9_9RHOB</name>
<gene>
    <name evidence="1" type="ORF">KJP28_06415</name>
</gene>